<dbReference type="AlphaFoldDB" id="A0A179H5N3"/>
<proteinExistence type="predicted"/>
<reference evidence="2 3" key="1">
    <citation type="submission" date="2016-01" db="EMBL/GenBank/DDBJ databases">
        <title>Biosynthesis of antibiotic leucinostatins and their inhibition on Phytophthora in bio-control Purpureocillium lilacinum.</title>
        <authorList>
            <person name="Wang G."/>
            <person name="Liu Z."/>
            <person name="Lin R."/>
            <person name="Li E."/>
            <person name="Mao Z."/>
            <person name="Ling J."/>
            <person name="Yin W."/>
            <person name="Xie B."/>
        </authorList>
    </citation>
    <scope>NUCLEOTIDE SEQUENCE [LARGE SCALE GENOMIC DNA]</scope>
    <source>
        <strain evidence="2">PLBJ-1</strain>
    </source>
</reference>
<feature type="region of interest" description="Disordered" evidence="1">
    <location>
        <begin position="79"/>
        <end position="111"/>
    </location>
</feature>
<feature type="compositionally biased region" description="Basic residues" evidence="1">
    <location>
        <begin position="24"/>
        <end position="35"/>
    </location>
</feature>
<gene>
    <name evidence="2" type="ORF">VFPBJ_03601</name>
</gene>
<comment type="caution">
    <text evidence="2">The sequence shown here is derived from an EMBL/GenBank/DDBJ whole genome shotgun (WGS) entry which is preliminary data.</text>
</comment>
<dbReference type="Proteomes" id="UP000078240">
    <property type="component" value="Unassembled WGS sequence"/>
</dbReference>
<evidence type="ECO:0000256" key="1">
    <source>
        <dbReference type="SAM" id="MobiDB-lite"/>
    </source>
</evidence>
<evidence type="ECO:0000313" key="3">
    <source>
        <dbReference type="Proteomes" id="UP000078240"/>
    </source>
</evidence>
<feature type="region of interest" description="Disordered" evidence="1">
    <location>
        <begin position="1"/>
        <end position="35"/>
    </location>
</feature>
<organism evidence="2 3">
    <name type="scientific">Purpureocillium lilacinum</name>
    <name type="common">Paecilomyces lilacinus</name>
    <dbReference type="NCBI Taxonomy" id="33203"/>
    <lineage>
        <taxon>Eukaryota</taxon>
        <taxon>Fungi</taxon>
        <taxon>Dikarya</taxon>
        <taxon>Ascomycota</taxon>
        <taxon>Pezizomycotina</taxon>
        <taxon>Sordariomycetes</taxon>
        <taxon>Hypocreomycetidae</taxon>
        <taxon>Hypocreales</taxon>
        <taxon>Ophiocordycipitaceae</taxon>
        <taxon>Purpureocillium</taxon>
    </lineage>
</organism>
<sequence length="211" mass="22422">MQRRAGRLLVQGGTGQGPDDIRHAHVPRPRRRAHRRRLHVPAHELALDLLGDVHVRRPGAGHGLFFPQGDVRAAHPVAKGEAAASGDGAGVQDGVRRRARHGEDPAQAARAAADYDRVSSCGAGAVDLQGVPLRRHVSGVSGSGYGSVAWTSLTLGSLSTFPRVWSGAYGMDKGTASLNYLSLGVGFMIGLQISHPLIDKVSYRHRFQTGP</sequence>
<accession>A0A179H5N3</accession>
<evidence type="ECO:0000313" key="2">
    <source>
        <dbReference type="EMBL" id="OAQ84833.1"/>
    </source>
</evidence>
<dbReference type="EMBL" id="LSBH01000002">
    <property type="protein sequence ID" value="OAQ84833.1"/>
    <property type="molecule type" value="Genomic_DNA"/>
</dbReference>
<protein>
    <submittedName>
        <fullName evidence="2">Uncharacterized protein</fullName>
    </submittedName>
</protein>
<name>A0A179H5N3_PURLI</name>